<dbReference type="InterPro" id="IPR029063">
    <property type="entry name" value="SAM-dependent_MTases_sf"/>
</dbReference>
<sequence length="268" mass="30452">MLEEYEFILSLKLMEFEIRQITAYTKAFPQCYTMLKNKLDGLSDFIHKEENSQNWQLCQSNREVQELARTVREASIHALRVLEKYQAGHNQKDEIQLSKYIDLLSISVQSEMQCLHLDEESKVLFIGSGAFPLTVLTIAEETGAEVVGQDLDKEAVELAEQASAMSEAASRVTFTHQPLKELGYAKEATQIIVASHVENKHEVLEELRQLANSQAKILIRYGNGLKSLFNYTWPEENHLPGWTQRSGSSATQLYDTIILEKALQMKGV</sequence>
<dbReference type="AlphaFoldDB" id="A0A6L8VBK3"/>
<dbReference type="CDD" id="cd02440">
    <property type="entry name" value="AdoMet_MTases"/>
    <property type="match status" value="1"/>
</dbReference>
<dbReference type="Proteomes" id="UP000481087">
    <property type="component" value="Unassembled WGS sequence"/>
</dbReference>
<dbReference type="Pfam" id="PF03059">
    <property type="entry name" value="NAS"/>
    <property type="match status" value="1"/>
</dbReference>
<dbReference type="PANTHER" id="PTHR32266:SF12">
    <property type="entry name" value="NICOTIANAMINE SYNTHASE 3"/>
    <property type="match status" value="1"/>
</dbReference>
<organism evidence="3 4">
    <name type="scientific">Paenibacillus silvestris</name>
    <dbReference type="NCBI Taxonomy" id="2606219"/>
    <lineage>
        <taxon>Bacteria</taxon>
        <taxon>Bacillati</taxon>
        <taxon>Bacillota</taxon>
        <taxon>Bacilli</taxon>
        <taxon>Bacillales</taxon>
        <taxon>Paenibacillaceae</taxon>
        <taxon>Paenibacillus</taxon>
    </lineage>
</organism>
<keyword evidence="1 3" id="KW-0808">Transferase</keyword>
<dbReference type="GO" id="GO:0032259">
    <property type="term" value="P:methylation"/>
    <property type="evidence" value="ECO:0007669"/>
    <property type="project" value="UniProtKB-KW"/>
</dbReference>
<dbReference type="GO" id="GO:0008168">
    <property type="term" value="F:methyltransferase activity"/>
    <property type="evidence" value="ECO:0007669"/>
    <property type="project" value="UniProtKB-KW"/>
</dbReference>
<dbReference type="SUPFAM" id="SSF53335">
    <property type="entry name" value="S-adenosyl-L-methionine-dependent methyltransferases"/>
    <property type="match status" value="1"/>
</dbReference>
<comment type="caution">
    <text evidence="3">The sequence shown here is derived from an EMBL/GenBank/DDBJ whole genome shotgun (WGS) entry which is preliminary data.</text>
</comment>
<evidence type="ECO:0000256" key="2">
    <source>
        <dbReference type="ARBA" id="ARBA00022691"/>
    </source>
</evidence>
<dbReference type="InterPro" id="IPR004298">
    <property type="entry name" value="Nicotian_synth"/>
</dbReference>
<keyword evidence="4" id="KW-1185">Reference proteome</keyword>
<dbReference type="GO" id="GO:0030418">
    <property type="term" value="P:nicotianamine biosynthetic process"/>
    <property type="evidence" value="ECO:0007669"/>
    <property type="project" value="InterPro"/>
</dbReference>
<accession>A0A6L8VBK3</accession>
<dbReference type="EMBL" id="WTUZ01000040">
    <property type="protein sequence ID" value="MZQ87032.1"/>
    <property type="molecule type" value="Genomic_DNA"/>
</dbReference>
<gene>
    <name evidence="3" type="ORF">GQF01_33465</name>
</gene>
<reference evidence="3 4" key="1">
    <citation type="submission" date="2019-12" db="EMBL/GenBank/DDBJ databases">
        <title>Paenibacillus sp. nov. sp. isolated from soil.</title>
        <authorList>
            <person name="Kim J."/>
            <person name="Jeong S.E."/>
            <person name="Jung H.S."/>
            <person name="Jeon C.O."/>
        </authorList>
    </citation>
    <scope>NUCLEOTIDE SEQUENCE [LARGE SCALE GENOMIC DNA]</scope>
    <source>
        <strain evidence="3 4">5J-6</strain>
    </source>
</reference>
<protein>
    <submittedName>
        <fullName evidence="3">Methyltransferase domain-containing protein</fullName>
    </submittedName>
</protein>
<dbReference type="GO" id="GO:0030410">
    <property type="term" value="F:nicotianamine synthase activity"/>
    <property type="evidence" value="ECO:0007669"/>
    <property type="project" value="InterPro"/>
</dbReference>
<evidence type="ECO:0000313" key="4">
    <source>
        <dbReference type="Proteomes" id="UP000481087"/>
    </source>
</evidence>
<keyword evidence="3" id="KW-0489">Methyltransferase</keyword>
<evidence type="ECO:0000256" key="1">
    <source>
        <dbReference type="ARBA" id="ARBA00022679"/>
    </source>
</evidence>
<keyword evidence="2" id="KW-0949">S-adenosyl-L-methionine</keyword>
<proteinExistence type="predicted"/>
<evidence type="ECO:0000313" key="3">
    <source>
        <dbReference type="EMBL" id="MZQ87032.1"/>
    </source>
</evidence>
<dbReference type="Gene3D" id="3.40.50.150">
    <property type="entry name" value="Vaccinia Virus protein VP39"/>
    <property type="match status" value="1"/>
</dbReference>
<dbReference type="PANTHER" id="PTHR32266">
    <property type="entry name" value="NICOTIANAMINE SYNTHASE 3"/>
    <property type="match status" value="1"/>
</dbReference>
<dbReference type="RefSeq" id="WP_161411611.1">
    <property type="nucleotide sequence ID" value="NZ_WTUZ01000040.1"/>
</dbReference>
<name>A0A6L8VBK3_9BACL</name>